<feature type="compositionally biased region" description="Basic and acidic residues" evidence="1">
    <location>
        <begin position="306"/>
        <end position="315"/>
    </location>
</feature>
<feature type="compositionally biased region" description="Low complexity" evidence="1">
    <location>
        <begin position="348"/>
        <end position="361"/>
    </location>
</feature>
<keyword evidence="3" id="KW-1185">Reference proteome</keyword>
<feature type="compositionally biased region" description="Basic and acidic residues" evidence="1">
    <location>
        <begin position="461"/>
        <end position="477"/>
    </location>
</feature>
<accession>A0A4C2EA79</accession>
<feature type="compositionally biased region" description="Basic and acidic residues" evidence="1">
    <location>
        <begin position="283"/>
        <end position="295"/>
    </location>
</feature>
<feature type="compositionally biased region" description="Low complexity" evidence="1">
    <location>
        <begin position="612"/>
        <end position="640"/>
    </location>
</feature>
<feature type="region of interest" description="Disordered" evidence="1">
    <location>
        <begin position="115"/>
        <end position="142"/>
    </location>
</feature>
<feature type="compositionally biased region" description="Low complexity" evidence="1">
    <location>
        <begin position="296"/>
        <end position="305"/>
    </location>
</feature>
<sequence length="669" mass="74138">MGRSAELEEFLKRVEHYDLQRDGNNNAIKTVNTTSNEANSGYSEESLIRARKLLSENGVAIVDKEPRGSTLDAPELAYRSAYNYERTFSPRRIATGSKTYMVSEDDYLLLQRLKAKEKPPAPLPPREKYEDEKSRDSNRLKTLLDGVTTPFFSRTATSLPSNDHYNIKLESESTKSPYIEAPRSKEPPPLPPKARSRTKNKLENADSRDNFKEPTSQSVSPPSSPTRLCSEVELKTNPRKFNLQKKIGSPERALSDNNEMPSSPAKELPPSSLPHFDFLDSVGKNEVESKLETSKSKPPLKSLSPHADHPIDSNTHKSTPPTKPSKPVQLANSPKISLRRTDSESYISSALKSSSPQSTSSNNIRTNFEVPSKPSTETFINSALKSSPPPPSTPTRTNTTLKPRPLAKPASLKKPSKATESDEVKPGKPVELAQPKPSGSNECPKPRVPAKKPELALPKLRHVDPNDSNRSKIKQETDFTASLKKATPPEVPKKNPDLPEALARLGNLSRAEVPPKREEDVPEALIKVGRLSKALPSPRRKEDVPEALVHLEKLNKVSKQPPVPPRKISMEEALQKAQELKKQQQKQPQLPEEELKQPKDMKSELGAVLKMQKLQSSKHFLSSSSSTEPSSSNNSTTTLDSSDRPNVLSHATKTRSKGPKRRVPTSIKK</sequence>
<organism evidence="2 3">
    <name type="scientific">Zygosaccharomyces mellis</name>
    <dbReference type="NCBI Taxonomy" id="42258"/>
    <lineage>
        <taxon>Eukaryota</taxon>
        <taxon>Fungi</taxon>
        <taxon>Dikarya</taxon>
        <taxon>Ascomycota</taxon>
        <taxon>Saccharomycotina</taxon>
        <taxon>Saccharomycetes</taxon>
        <taxon>Saccharomycetales</taxon>
        <taxon>Saccharomycetaceae</taxon>
        <taxon>Zygosaccharomyces</taxon>
    </lineage>
</organism>
<feature type="compositionally biased region" description="Basic and acidic residues" evidence="1">
    <location>
        <begin position="593"/>
        <end position="603"/>
    </location>
</feature>
<feature type="compositionally biased region" description="Basic and acidic residues" evidence="1">
    <location>
        <begin position="539"/>
        <end position="555"/>
    </location>
</feature>
<dbReference type="EMBL" id="BIMX01000016">
    <property type="protein sequence ID" value="GCF00187.1"/>
    <property type="molecule type" value="Genomic_DNA"/>
</dbReference>
<feature type="compositionally biased region" description="Basic and acidic residues" evidence="1">
    <location>
        <begin position="115"/>
        <end position="139"/>
    </location>
</feature>
<feature type="compositionally biased region" description="Basic and acidic residues" evidence="1">
    <location>
        <begin position="568"/>
        <end position="582"/>
    </location>
</feature>
<feature type="compositionally biased region" description="Basic and acidic residues" evidence="1">
    <location>
        <begin position="417"/>
        <end position="428"/>
    </location>
</feature>
<feature type="compositionally biased region" description="Basic residues" evidence="1">
    <location>
        <begin position="652"/>
        <end position="669"/>
    </location>
</feature>
<gene>
    <name evidence="2" type="primary">BSP1</name>
    <name evidence="2" type="ORF">ZYGM_001394</name>
</gene>
<comment type="caution">
    <text evidence="2">The sequence shown here is derived from an EMBL/GenBank/DDBJ whole genome shotgun (WGS) entry which is preliminary data.</text>
</comment>
<protein>
    <submittedName>
        <fullName evidence="2">Binding protein of synaptojanin polyphosphoinositide phosphatase domain</fullName>
    </submittedName>
</protein>
<name>A0A4C2EA79_9SACH</name>
<evidence type="ECO:0000313" key="2">
    <source>
        <dbReference type="EMBL" id="GCF00187.1"/>
    </source>
</evidence>
<evidence type="ECO:0000313" key="3">
    <source>
        <dbReference type="Proteomes" id="UP000301737"/>
    </source>
</evidence>
<dbReference type="AlphaFoldDB" id="A0A4C2EA79"/>
<feature type="region of interest" description="Disordered" evidence="1">
    <location>
        <begin position="530"/>
        <end position="669"/>
    </location>
</feature>
<feature type="compositionally biased region" description="Low complexity" evidence="1">
    <location>
        <begin position="394"/>
        <end position="413"/>
    </location>
</feature>
<dbReference type="OrthoDB" id="4069534at2759"/>
<evidence type="ECO:0000256" key="1">
    <source>
        <dbReference type="SAM" id="MobiDB-lite"/>
    </source>
</evidence>
<feature type="compositionally biased region" description="Polar residues" evidence="1">
    <location>
        <begin position="373"/>
        <end position="383"/>
    </location>
</feature>
<proteinExistence type="predicted"/>
<feature type="compositionally biased region" description="Basic and acidic residues" evidence="1">
    <location>
        <begin position="200"/>
        <end position="212"/>
    </location>
</feature>
<reference evidence="2 3" key="1">
    <citation type="submission" date="2019-01" db="EMBL/GenBank/DDBJ databases">
        <title>Draft Genome Sequencing of Zygosaccharomyces mellis Ca-7.</title>
        <authorList>
            <person name="Shiwa Y."/>
            <person name="Kanesaki Y."/>
            <person name="Ishige T."/>
            <person name="Mura K."/>
            <person name="Hori T."/>
            <person name="Tamura T."/>
        </authorList>
    </citation>
    <scope>NUCLEOTIDE SEQUENCE [LARGE SCALE GENOMIC DNA]</scope>
    <source>
        <strain evidence="2 3">Ca-7</strain>
    </source>
</reference>
<feature type="region of interest" description="Disordered" evidence="1">
    <location>
        <begin position="172"/>
        <end position="498"/>
    </location>
</feature>
<dbReference type="Proteomes" id="UP000301737">
    <property type="component" value="Unassembled WGS sequence"/>
</dbReference>